<accession>A0A939RKP1</accession>
<evidence type="ECO:0000313" key="4">
    <source>
        <dbReference type="Proteomes" id="UP000692816"/>
    </source>
</evidence>
<gene>
    <name evidence="3" type="ORF">HU230_15450</name>
    <name evidence="2" type="ORF">J4P68_02065</name>
</gene>
<evidence type="ECO:0000313" key="3">
    <source>
        <dbReference type="EMBL" id="NVL07100.1"/>
    </source>
</evidence>
<dbReference type="Proteomes" id="UP000692816">
    <property type="component" value="Unassembled WGS sequence"/>
</dbReference>
<keyword evidence="1" id="KW-0472">Membrane</keyword>
<dbReference type="RefSeq" id="WP_176530850.1">
    <property type="nucleotide sequence ID" value="NZ_CP088022.1"/>
</dbReference>
<dbReference type="AlphaFoldDB" id="A0A939RKP1"/>
<comment type="caution">
    <text evidence="3">The sequence shown here is derived from an EMBL/GenBank/DDBJ whole genome shotgun (WGS) entry which is preliminary data.</text>
</comment>
<evidence type="ECO:0000256" key="1">
    <source>
        <dbReference type="SAM" id="Phobius"/>
    </source>
</evidence>
<sequence length="65" mass="7515">MAALRTAGDVSRLARIKAVRGDPMNWFYWNTAWSLFFSLVWFMTITHNPDARIADAHLRDEAFKG</sequence>
<keyword evidence="4" id="KW-1185">Reference proteome</keyword>
<keyword evidence="1" id="KW-1133">Transmembrane helix</keyword>
<reference evidence="2" key="2">
    <citation type="journal article" date="2021" name="Int. J. Syst. Evol. Microbiol.">
        <title>Bradyrhizobium septentrionale sp. nov. (sv. septentrionale) and Bradyrhizobium quebecense sp. nov. (sv. septentrionale) associated with legumes native to Canada possess rearranged symbiosis genes and numerous insertion sequences.</title>
        <authorList>
            <person name="Bromfield E.S.P."/>
            <person name="Cloutier S."/>
        </authorList>
    </citation>
    <scope>NUCLEOTIDE SEQUENCE</scope>
    <source>
        <strain evidence="2">12S5</strain>
    </source>
</reference>
<feature type="transmembrane region" description="Helical" evidence="1">
    <location>
        <begin position="26"/>
        <end position="45"/>
    </location>
</feature>
<protein>
    <submittedName>
        <fullName evidence="3">Uncharacterized protein</fullName>
    </submittedName>
</protein>
<evidence type="ECO:0000313" key="2">
    <source>
        <dbReference type="EMBL" id="MBO1428218.1"/>
    </source>
</evidence>
<proteinExistence type="predicted"/>
<dbReference type="EMBL" id="JABWSX010000001">
    <property type="protein sequence ID" value="NVL07100.1"/>
    <property type="molecule type" value="Genomic_DNA"/>
</dbReference>
<name>A0A939RKP1_9BRAD</name>
<reference evidence="3" key="1">
    <citation type="submission" date="2020-06" db="EMBL/GenBank/DDBJ databases">
        <title>Whole Genome Sequence of Bradyrhizobium sp. Strain 66S1MB.</title>
        <authorList>
            <person name="Bromfield E."/>
            <person name="Cloutier S."/>
        </authorList>
    </citation>
    <scope>NUCLEOTIDE SEQUENCE</scope>
    <source>
        <strain evidence="3">66S1MB</strain>
    </source>
</reference>
<keyword evidence="1" id="KW-0812">Transmembrane</keyword>
<organism evidence="3">
    <name type="scientific">Bradyrhizobium quebecense</name>
    <dbReference type="NCBI Taxonomy" id="2748629"/>
    <lineage>
        <taxon>Bacteria</taxon>
        <taxon>Pseudomonadati</taxon>
        <taxon>Pseudomonadota</taxon>
        <taxon>Alphaproteobacteria</taxon>
        <taxon>Hyphomicrobiales</taxon>
        <taxon>Nitrobacteraceae</taxon>
        <taxon>Bradyrhizobium</taxon>
    </lineage>
</organism>
<dbReference type="EMBL" id="JAGEPA010000001">
    <property type="protein sequence ID" value="MBO1428218.1"/>
    <property type="molecule type" value="Genomic_DNA"/>
</dbReference>